<gene>
    <name evidence="1" type="ORF">BJP36_38720</name>
</gene>
<organism evidence="1">
    <name type="scientific">Moorena producens (strain JHB)</name>
    <dbReference type="NCBI Taxonomy" id="1454205"/>
    <lineage>
        <taxon>Bacteria</taxon>
        <taxon>Bacillati</taxon>
        <taxon>Cyanobacteriota</taxon>
        <taxon>Cyanophyceae</taxon>
        <taxon>Coleofasciculales</taxon>
        <taxon>Coleofasciculaceae</taxon>
        <taxon>Moorena</taxon>
    </lineage>
</organism>
<evidence type="ECO:0000313" key="1">
    <source>
        <dbReference type="EMBL" id="WAN70281.1"/>
    </source>
</evidence>
<accession>A0A9Q9UWV1</accession>
<dbReference type="Proteomes" id="UP000176944">
    <property type="component" value="Chromosome"/>
</dbReference>
<proteinExistence type="predicted"/>
<protein>
    <submittedName>
        <fullName evidence="1">Uncharacterized protein</fullName>
    </submittedName>
</protein>
<dbReference type="AlphaFoldDB" id="A0A9Q9UWV1"/>
<name>A0A9Q9UWV1_MOOP1</name>
<sequence>MTVGHATRSHFCLLCPKPKFYDYCDTVPVFGRSLLIGIPSRHLSLPTETVVRC</sequence>
<reference evidence="1" key="1">
    <citation type="journal article" date="2017" name="Proc. Natl. Acad. Sci. U.S.A.">
        <title>Comparative genomics uncovers the prolific and distinctive metabolic potential of the cyanobacterial genus Moorea.</title>
        <authorList>
            <person name="Leao T."/>
            <person name="Castelao G."/>
            <person name="Korobeynikov A."/>
            <person name="Monroe E.A."/>
            <person name="Podell S."/>
            <person name="Glukhov E."/>
            <person name="Allen E.E."/>
            <person name="Gerwick W.H."/>
            <person name="Gerwick L."/>
        </authorList>
    </citation>
    <scope>NUCLEOTIDE SEQUENCE</scope>
    <source>
        <strain evidence="1">JHB</strain>
    </source>
</reference>
<reference evidence="1" key="2">
    <citation type="submission" date="2022-10" db="EMBL/GenBank/DDBJ databases">
        <authorList>
            <person name="Ngo T.-E."/>
        </authorList>
    </citation>
    <scope>NUCLEOTIDE SEQUENCE</scope>
    <source>
        <strain evidence="1">JHB</strain>
    </source>
</reference>
<dbReference type="EMBL" id="CP017708">
    <property type="protein sequence ID" value="WAN70281.1"/>
    <property type="molecule type" value="Genomic_DNA"/>
</dbReference>